<proteinExistence type="predicted"/>
<evidence type="ECO:0000313" key="2">
    <source>
        <dbReference type="Proteomes" id="UP000018050"/>
    </source>
</evidence>
<sequence length="66" mass="7180">MGTDLVVTKKGYDEKEKPISSPFFEIRGAALNEYDILANRASPDGLATLRNGGVEAKALNIFKIPQ</sequence>
<accession>U6GA61</accession>
<gene>
    <name evidence="1" type="ORF">EAH_00004340</name>
</gene>
<dbReference type="Proteomes" id="UP000018050">
    <property type="component" value="Unassembled WGS sequence"/>
</dbReference>
<organism evidence="1 2">
    <name type="scientific">Eimeria acervulina</name>
    <name type="common">Coccidian parasite</name>
    <dbReference type="NCBI Taxonomy" id="5801"/>
    <lineage>
        <taxon>Eukaryota</taxon>
        <taxon>Sar</taxon>
        <taxon>Alveolata</taxon>
        <taxon>Apicomplexa</taxon>
        <taxon>Conoidasida</taxon>
        <taxon>Coccidia</taxon>
        <taxon>Eucoccidiorida</taxon>
        <taxon>Eimeriorina</taxon>
        <taxon>Eimeriidae</taxon>
        <taxon>Eimeria</taxon>
    </lineage>
</organism>
<dbReference type="GeneID" id="25268504"/>
<dbReference type="RefSeq" id="XP_013252450.1">
    <property type="nucleotide sequence ID" value="XM_013396996.1"/>
</dbReference>
<reference evidence="1" key="2">
    <citation type="submission" date="2013-10" db="EMBL/GenBank/DDBJ databases">
        <authorList>
            <person name="Aslett M."/>
        </authorList>
    </citation>
    <scope>NUCLEOTIDE SEQUENCE</scope>
    <source>
        <strain evidence="1">Houghton</strain>
    </source>
</reference>
<reference evidence="1" key="1">
    <citation type="submission" date="2013-10" db="EMBL/GenBank/DDBJ databases">
        <title>Genomic analysis of the causative agents of coccidiosis in chickens.</title>
        <authorList>
            <person name="Reid A.J."/>
            <person name="Blake D."/>
            <person name="Billington K."/>
            <person name="Browne H."/>
            <person name="Dunn M."/>
            <person name="Hung S."/>
            <person name="Kawahara F."/>
            <person name="Miranda-Saavedra D."/>
            <person name="Mourier T."/>
            <person name="Nagra H."/>
            <person name="Otto T.D."/>
            <person name="Rawlings N."/>
            <person name="Sanchez A."/>
            <person name="Sanders M."/>
            <person name="Subramaniam C."/>
            <person name="Tay Y."/>
            <person name="Dear P."/>
            <person name="Doerig C."/>
            <person name="Gruber A."/>
            <person name="Parkinson J."/>
            <person name="Shirley M."/>
            <person name="Wan K.L."/>
            <person name="Berriman M."/>
            <person name="Tomley F."/>
            <person name="Pain A."/>
        </authorList>
    </citation>
    <scope>NUCLEOTIDE SEQUENCE</scope>
    <source>
        <strain evidence="1">Houghton</strain>
    </source>
</reference>
<dbReference type="VEuPathDB" id="ToxoDB:EAH_00004340"/>
<keyword evidence="2" id="KW-1185">Reference proteome</keyword>
<dbReference type="AlphaFoldDB" id="U6GA61"/>
<name>U6GA61_EIMAC</name>
<dbReference type="EMBL" id="HG670563">
    <property type="protein sequence ID" value="CDI77141.1"/>
    <property type="molecule type" value="Genomic_DNA"/>
</dbReference>
<evidence type="ECO:0000313" key="1">
    <source>
        <dbReference type="EMBL" id="CDI77141.1"/>
    </source>
</evidence>
<protein>
    <submittedName>
        <fullName evidence="1">Uncharacterized protein</fullName>
    </submittedName>
</protein>